<accession>A0A2R6PUF9</accession>
<reference evidence="2" key="2">
    <citation type="journal article" date="2018" name="BMC Genomics">
        <title>A manually annotated Actinidia chinensis var. chinensis (kiwifruit) genome highlights the challenges associated with draft genomes and gene prediction in plants.</title>
        <authorList>
            <person name="Pilkington S.M."/>
            <person name="Crowhurst R."/>
            <person name="Hilario E."/>
            <person name="Nardozza S."/>
            <person name="Fraser L."/>
            <person name="Peng Y."/>
            <person name="Gunaseelan K."/>
            <person name="Simpson R."/>
            <person name="Tahir J."/>
            <person name="Deroles S.C."/>
            <person name="Templeton K."/>
            <person name="Luo Z."/>
            <person name="Davy M."/>
            <person name="Cheng C."/>
            <person name="McNeilage M."/>
            <person name="Scaglione D."/>
            <person name="Liu Y."/>
            <person name="Zhang Q."/>
            <person name="Datson P."/>
            <person name="De Silva N."/>
            <person name="Gardiner S.E."/>
            <person name="Bassett H."/>
            <person name="Chagne D."/>
            <person name="McCallum J."/>
            <person name="Dzierzon H."/>
            <person name="Deng C."/>
            <person name="Wang Y.Y."/>
            <person name="Barron L."/>
            <person name="Manako K."/>
            <person name="Bowen J."/>
            <person name="Foster T.M."/>
            <person name="Erridge Z.A."/>
            <person name="Tiffin H."/>
            <person name="Waite C.N."/>
            <person name="Davies K.M."/>
            <person name="Grierson E.P."/>
            <person name="Laing W.A."/>
            <person name="Kirk R."/>
            <person name="Chen X."/>
            <person name="Wood M."/>
            <person name="Montefiori M."/>
            <person name="Brummell D.A."/>
            <person name="Schwinn K.E."/>
            <person name="Catanach A."/>
            <person name="Fullerton C."/>
            <person name="Li D."/>
            <person name="Meiyalaghan S."/>
            <person name="Nieuwenhuizen N."/>
            <person name="Read N."/>
            <person name="Prakash R."/>
            <person name="Hunter D."/>
            <person name="Zhang H."/>
            <person name="McKenzie M."/>
            <person name="Knabel M."/>
            <person name="Harris A."/>
            <person name="Allan A.C."/>
            <person name="Gleave A."/>
            <person name="Chen A."/>
            <person name="Janssen B.J."/>
            <person name="Plunkett B."/>
            <person name="Ampomah-Dwamena C."/>
            <person name="Voogd C."/>
            <person name="Leif D."/>
            <person name="Lafferty D."/>
            <person name="Souleyre E.J.F."/>
            <person name="Varkonyi-Gasic E."/>
            <person name="Gambi F."/>
            <person name="Hanley J."/>
            <person name="Yao J.L."/>
            <person name="Cheung J."/>
            <person name="David K.M."/>
            <person name="Warren B."/>
            <person name="Marsh K."/>
            <person name="Snowden K.C."/>
            <person name="Lin-Wang K."/>
            <person name="Brian L."/>
            <person name="Martinez-Sanchez M."/>
            <person name="Wang M."/>
            <person name="Ileperuma N."/>
            <person name="Macnee N."/>
            <person name="Campin R."/>
            <person name="McAtee P."/>
            <person name="Drummond R.S.M."/>
            <person name="Espley R.V."/>
            <person name="Ireland H.S."/>
            <person name="Wu R."/>
            <person name="Atkinson R.G."/>
            <person name="Karunairetnam S."/>
            <person name="Bulley S."/>
            <person name="Chunkath S."/>
            <person name="Hanley Z."/>
            <person name="Storey R."/>
            <person name="Thrimawithana A.H."/>
            <person name="Thomson S."/>
            <person name="David C."/>
            <person name="Testolin R."/>
            <person name="Huang H."/>
            <person name="Hellens R.P."/>
            <person name="Schaffer R.J."/>
        </authorList>
    </citation>
    <scope>NUCLEOTIDE SEQUENCE [LARGE SCALE GENOMIC DNA]</scope>
    <source>
        <strain evidence="2">cv. Red5</strain>
    </source>
</reference>
<dbReference type="EMBL" id="NKQK01000023">
    <property type="protein sequence ID" value="PSR96689.1"/>
    <property type="molecule type" value="Genomic_DNA"/>
</dbReference>
<dbReference type="AlphaFoldDB" id="A0A2R6PUF9"/>
<dbReference type="OrthoDB" id="1723198at2759"/>
<protein>
    <submittedName>
        <fullName evidence="1">Protein tincar like</fullName>
    </submittedName>
</protein>
<dbReference type="STRING" id="1590841.A0A2R6PUF9"/>
<evidence type="ECO:0000313" key="2">
    <source>
        <dbReference type="Proteomes" id="UP000241394"/>
    </source>
</evidence>
<evidence type="ECO:0000313" key="1">
    <source>
        <dbReference type="EMBL" id="PSR96689.1"/>
    </source>
</evidence>
<comment type="caution">
    <text evidence="1">The sequence shown here is derived from an EMBL/GenBank/DDBJ whole genome shotgun (WGS) entry which is preliminary data.</text>
</comment>
<dbReference type="PANTHER" id="PTHR47076:SF1">
    <property type="entry name" value="NHL DOMAIN PROTEIN"/>
    <property type="match status" value="1"/>
</dbReference>
<name>A0A2R6PUF9_ACTCC</name>
<dbReference type="PANTHER" id="PTHR47076">
    <property type="entry name" value="NHL DOMAIN PROTEIN"/>
    <property type="match status" value="1"/>
</dbReference>
<proteinExistence type="predicted"/>
<gene>
    <name evidence="1" type="ORF">CEY00_Acc26742</name>
</gene>
<dbReference type="Proteomes" id="UP000241394">
    <property type="component" value="Chromosome LG23"/>
</dbReference>
<dbReference type="InParanoid" id="A0A2R6PUF9"/>
<dbReference type="Gramene" id="PSR96689">
    <property type="protein sequence ID" value="PSR96689"/>
    <property type="gene ID" value="CEY00_Acc26742"/>
</dbReference>
<dbReference type="OMA" id="PPWWKRA"/>
<sequence length="151" mass="17348">MATETHEFSPIDEESSEGISEMLFHKKRCCFCFPSAGPSWWRRMTAEENGGRWWSRGVSALKKLREWSEIAAGPRWKTFIRRFNRSKSGSGSGKQRKFQYDPLSYSLNFDDGAGQNDHFDEEYESRNFSSRFAVISATSSMELGKDTTVFA</sequence>
<reference evidence="1 2" key="1">
    <citation type="submission" date="2017-07" db="EMBL/GenBank/DDBJ databases">
        <title>An improved, manually edited Actinidia chinensis var. chinensis (kiwifruit) genome highlights the challenges associated with draft genomes and gene prediction in plants.</title>
        <authorList>
            <person name="Pilkington S."/>
            <person name="Crowhurst R."/>
            <person name="Hilario E."/>
            <person name="Nardozza S."/>
            <person name="Fraser L."/>
            <person name="Peng Y."/>
            <person name="Gunaseelan K."/>
            <person name="Simpson R."/>
            <person name="Tahir J."/>
            <person name="Deroles S."/>
            <person name="Templeton K."/>
            <person name="Luo Z."/>
            <person name="Davy M."/>
            <person name="Cheng C."/>
            <person name="Mcneilage M."/>
            <person name="Scaglione D."/>
            <person name="Liu Y."/>
            <person name="Zhang Q."/>
            <person name="Datson P."/>
            <person name="De Silva N."/>
            <person name="Gardiner S."/>
            <person name="Bassett H."/>
            <person name="Chagne D."/>
            <person name="Mccallum J."/>
            <person name="Dzierzon H."/>
            <person name="Deng C."/>
            <person name="Wang Y.-Y."/>
            <person name="Barron N."/>
            <person name="Manako K."/>
            <person name="Bowen J."/>
            <person name="Foster T."/>
            <person name="Erridge Z."/>
            <person name="Tiffin H."/>
            <person name="Waite C."/>
            <person name="Davies K."/>
            <person name="Grierson E."/>
            <person name="Laing W."/>
            <person name="Kirk R."/>
            <person name="Chen X."/>
            <person name="Wood M."/>
            <person name="Montefiori M."/>
            <person name="Brummell D."/>
            <person name="Schwinn K."/>
            <person name="Catanach A."/>
            <person name="Fullerton C."/>
            <person name="Li D."/>
            <person name="Meiyalaghan S."/>
            <person name="Nieuwenhuizen N."/>
            <person name="Read N."/>
            <person name="Prakash R."/>
            <person name="Hunter D."/>
            <person name="Zhang H."/>
            <person name="Mckenzie M."/>
            <person name="Knabel M."/>
            <person name="Harris A."/>
            <person name="Allan A."/>
            <person name="Chen A."/>
            <person name="Janssen B."/>
            <person name="Plunkett B."/>
            <person name="Dwamena C."/>
            <person name="Voogd C."/>
            <person name="Leif D."/>
            <person name="Lafferty D."/>
            <person name="Souleyre E."/>
            <person name="Varkonyi-Gasic E."/>
            <person name="Gambi F."/>
            <person name="Hanley J."/>
            <person name="Yao J.-L."/>
            <person name="Cheung J."/>
            <person name="David K."/>
            <person name="Warren B."/>
            <person name="Marsh K."/>
            <person name="Snowden K."/>
            <person name="Lin-Wang K."/>
            <person name="Brian L."/>
            <person name="Martinez-Sanchez M."/>
            <person name="Wang M."/>
            <person name="Ileperuma N."/>
            <person name="Macnee N."/>
            <person name="Campin R."/>
            <person name="Mcatee P."/>
            <person name="Drummond R."/>
            <person name="Espley R."/>
            <person name="Ireland H."/>
            <person name="Wu R."/>
            <person name="Atkinson R."/>
            <person name="Karunairetnam S."/>
            <person name="Bulley S."/>
            <person name="Chunkath S."/>
            <person name="Hanley Z."/>
            <person name="Storey R."/>
            <person name="Thrimawithana A."/>
            <person name="Thomson S."/>
            <person name="David C."/>
            <person name="Testolin R."/>
        </authorList>
    </citation>
    <scope>NUCLEOTIDE SEQUENCE [LARGE SCALE GENOMIC DNA]</scope>
    <source>
        <strain evidence="2">cv. Red5</strain>
        <tissue evidence="1">Young leaf</tissue>
    </source>
</reference>
<organism evidence="1 2">
    <name type="scientific">Actinidia chinensis var. chinensis</name>
    <name type="common">Chinese soft-hair kiwi</name>
    <dbReference type="NCBI Taxonomy" id="1590841"/>
    <lineage>
        <taxon>Eukaryota</taxon>
        <taxon>Viridiplantae</taxon>
        <taxon>Streptophyta</taxon>
        <taxon>Embryophyta</taxon>
        <taxon>Tracheophyta</taxon>
        <taxon>Spermatophyta</taxon>
        <taxon>Magnoliopsida</taxon>
        <taxon>eudicotyledons</taxon>
        <taxon>Gunneridae</taxon>
        <taxon>Pentapetalae</taxon>
        <taxon>asterids</taxon>
        <taxon>Ericales</taxon>
        <taxon>Actinidiaceae</taxon>
        <taxon>Actinidia</taxon>
    </lineage>
</organism>
<keyword evidence="2" id="KW-1185">Reference proteome</keyword>